<dbReference type="eggNOG" id="ENOG502QQ59">
    <property type="taxonomic scope" value="Eukaryota"/>
</dbReference>
<feature type="compositionally biased region" description="Polar residues" evidence="4">
    <location>
        <begin position="1195"/>
        <end position="1215"/>
    </location>
</feature>
<dbReference type="PANTHER" id="PTHR16088">
    <property type="entry name" value="YY1 ASSOCIATED PROTEIN-RELATED"/>
    <property type="match status" value="1"/>
</dbReference>
<evidence type="ECO:0000256" key="3">
    <source>
        <dbReference type="ARBA" id="ARBA00023242"/>
    </source>
</evidence>
<keyword evidence="2" id="KW-0804">Transcription</keyword>
<evidence type="ECO:0000256" key="2">
    <source>
        <dbReference type="ARBA" id="ARBA00023163"/>
    </source>
</evidence>
<dbReference type="InterPro" id="IPR009057">
    <property type="entry name" value="Homeodomain-like_sf"/>
</dbReference>
<gene>
    <name evidence="5" type="ORF">MIMGU_mgv1a000316mg</name>
</gene>
<keyword evidence="1" id="KW-0805">Transcription regulation</keyword>
<name>A0A022Q4Z6_ERYGU</name>
<dbReference type="STRING" id="4155.A0A022Q4Z6"/>
<organism evidence="5 6">
    <name type="scientific">Erythranthe guttata</name>
    <name type="common">Yellow monkey flower</name>
    <name type="synonym">Mimulus guttatus</name>
    <dbReference type="NCBI Taxonomy" id="4155"/>
    <lineage>
        <taxon>Eukaryota</taxon>
        <taxon>Viridiplantae</taxon>
        <taxon>Streptophyta</taxon>
        <taxon>Embryophyta</taxon>
        <taxon>Tracheophyta</taxon>
        <taxon>Spermatophyta</taxon>
        <taxon>Magnoliopsida</taxon>
        <taxon>eudicotyledons</taxon>
        <taxon>Gunneridae</taxon>
        <taxon>Pentapetalae</taxon>
        <taxon>asterids</taxon>
        <taxon>lamiids</taxon>
        <taxon>Lamiales</taxon>
        <taxon>Phrymaceae</taxon>
        <taxon>Erythranthe</taxon>
    </lineage>
</organism>
<sequence length="1264" mass="140079">MEGCSTSVSTEVQDPNHQNAAIRDCANLPDTSALPPESEVEEKQEQGGDNGNQNVHEEEDDDEDTDFNPFVKETDYVEASSSLSSEVEDLDTDVADSREKPCAEIDLNFKEKHGDIMKDCHTSRSVEIGEEIVEQTTFSSGEACGKGTGTTCDVTSEKELVLIPQSENGFLYVGSNGADSKKPMVDMDTDDAICMRTRARYSLASFTLDELETFLQETDDEDDLQNVDDEVEYRKFLAAVLMGDDSENLQGNANADDEDEENDADFELELEEALESEPEEIEERRTTRRNRSQKASLARNKKLSGQLNRPLRPLLPFASIGCFPAFDGKNLPPNIAPSFMPPVNIGFTPHQIGQLHCLIHEHVQLLIQVFSICVLEPDKGHIAADVKELVVEMLEKRDQVLTNKMIPYPSFCFSPPYIHPSATDGQKMLPPNGRGLHSDISSSSSQRNKNVMSEQASSSQTTERTSWVPYICGPILSVMDVAPLRLAGNYVDEVSSVVRAYKRSQIEVGFENLLQKEPLFPLHSSPCSAESDGQGEIENTPQDSNRIISCSPKKTMAAALLEKTKNEPVALVPKEIAKLAQRFWPLFNPALYPHKPPPASLTIRVLFTDAEDELLALGLMEYNNDWKAIQKRFLPCKSRHQIFVRQKNRSSSKAPGNPIKAVRTIKNSPLSSEEIARIEMGLKRFKLDWISIWRFFVPYRDPSLLPRQWRIACGTQKSYKSDATKNAKRRLYALKRKTSKPSTSNRHSSTEKEDDSTDNAVEETKGDNHLRKEDEAYVHEAFLADWRPNNNVSSSLPTSLPSHENSQAKDIQPQIISNSPAASRPANSQVILRPYRTRRPNNARLVKLAPGLPPVNLPASVRIMSQSDFKSSQAVASAKISVNTSRMAGAVVENRVASSAKSVPSTSNSVCITASNKRVEVPERGGDSVLQMHPLLFQSPQNASSIMPYYPVNSTTSTSSSFTFFSGKQQPKLSLGLFHNPRHIKDAVNFLSMSSKTPPQENASSLGVDFHPLLQRSDDIDTASAPSIAESSRLERSSGTKVASLKGKVNELDLNFHPSFTSNSKHSESPNDSSKNSGETRMVKSRTKGSRKCSDIAGSNESIQEIVMEQEELSDSEEEFGENVEFECEEMADSEGDSLSDSEQIVDLQDEDEMDVDIDNTSEKVINVKPKILSLNLNSFPPLSPNPNEFEPFGATSTFAQNRPIPSSKGSSSKNVKPGQIKKSSKDTTLPRNPRKRVSRSKSNSIPKMEMNVEKKSKNVSTDE</sequence>
<feature type="compositionally biased region" description="Polar residues" evidence="4">
    <location>
        <begin position="1"/>
        <end position="19"/>
    </location>
</feature>
<evidence type="ECO:0008006" key="7">
    <source>
        <dbReference type="Google" id="ProtNLM"/>
    </source>
</evidence>
<dbReference type="InterPro" id="IPR052435">
    <property type="entry name" value="YY1-Transcr_Regul"/>
</dbReference>
<dbReference type="EMBL" id="KI632211">
    <property type="protein sequence ID" value="EYU22288.1"/>
    <property type="molecule type" value="Genomic_DNA"/>
</dbReference>
<feature type="compositionally biased region" description="Acidic residues" evidence="4">
    <location>
        <begin position="271"/>
        <end position="281"/>
    </location>
</feature>
<feature type="region of interest" description="Disordered" evidence="4">
    <location>
        <begin position="525"/>
        <end position="548"/>
    </location>
</feature>
<dbReference type="SUPFAM" id="SSF46689">
    <property type="entry name" value="Homeodomain-like"/>
    <property type="match status" value="1"/>
</dbReference>
<feature type="compositionally biased region" description="Low complexity" evidence="4">
    <location>
        <begin position="1180"/>
        <end position="1193"/>
    </location>
</feature>
<feature type="region of interest" description="Disordered" evidence="4">
    <location>
        <begin position="734"/>
        <end position="772"/>
    </location>
</feature>
<feature type="region of interest" description="Disordered" evidence="4">
    <location>
        <begin position="423"/>
        <end position="460"/>
    </location>
</feature>
<dbReference type="PANTHER" id="PTHR16088:SF3">
    <property type="entry name" value="GON-4-LIKE PROTEIN"/>
    <property type="match status" value="1"/>
</dbReference>
<dbReference type="GO" id="GO:0015986">
    <property type="term" value="P:proton motive force-driven ATP synthesis"/>
    <property type="evidence" value="ECO:0000318"/>
    <property type="project" value="GO_Central"/>
</dbReference>
<feature type="compositionally biased region" description="Polar residues" evidence="4">
    <location>
        <begin position="537"/>
        <end position="548"/>
    </location>
</feature>
<dbReference type="Proteomes" id="UP000030748">
    <property type="component" value="Unassembled WGS sequence"/>
</dbReference>
<accession>A0A022Q4Z6</accession>
<reference evidence="5 6" key="1">
    <citation type="journal article" date="2013" name="Proc. Natl. Acad. Sci. U.S.A.">
        <title>Fine-scale variation in meiotic recombination in Mimulus inferred from population shotgun sequencing.</title>
        <authorList>
            <person name="Hellsten U."/>
            <person name="Wright K.M."/>
            <person name="Jenkins J."/>
            <person name="Shu S."/>
            <person name="Yuan Y."/>
            <person name="Wessler S.R."/>
            <person name="Schmutz J."/>
            <person name="Willis J.H."/>
            <person name="Rokhsar D.S."/>
        </authorList>
    </citation>
    <scope>NUCLEOTIDE SEQUENCE [LARGE SCALE GENOMIC DNA]</scope>
    <source>
        <strain evidence="6">cv. DUN x IM62</strain>
    </source>
</reference>
<evidence type="ECO:0000313" key="6">
    <source>
        <dbReference type="Proteomes" id="UP000030748"/>
    </source>
</evidence>
<feature type="region of interest" description="Disordered" evidence="4">
    <location>
        <begin position="1056"/>
        <end position="1099"/>
    </location>
</feature>
<evidence type="ECO:0000256" key="1">
    <source>
        <dbReference type="ARBA" id="ARBA00023015"/>
    </source>
</evidence>
<feature type="compositionally biased region" description="Polar residues" evidence="4">
    <location>
        <begin position="439"/>
        <end position="460"/>
    </location>
</feature>
<feature type="compositionally biased region" description="Acidic residues" evidence="4">
    <location>
        <begin position="57"/>
        <end position="66"/>
    </location>
</feature>
<proteinExistence type="predicted"/>
<evidence type="ECO:0000313" key="5">
    <source>
        <dbReference type="EMBL" id="EYU22288.1"/>
    </source>
</evidence>
<feature type="region of interest" description="Disordered" evidence="4">
    <location>
        <begin position="1"/>
        <end position="96"/>
    </location>
</feature>
<feature type="compositionally biased region" description="Acidic residues" evidence="4">
    <location>
        <begin position="752"/>
        <end position="761"/>
    </location>
</feature>
<keyword evidence="3" id="KW-0539">Nucleus</keyword>
<feature type="region of interest" description="Disordered" evidence="4">
    <location>
        <begin position="271"/>
        <end position="302"/>
    </location>
</feature>
<dbReference type="Pfam" id="PF13921">
    <property type="entry name" value="Myb_DNA-bind_6"/>
    <property type="match status" value="1"/>
</dbReference>
<keyword evidence="6" id="KW-1185">Reference proteome</keyword>
<evidence type="ECO:0000256" key="4">
    <source>
        <dbReference type="SAM" id="MobiDB-lite"/>
    </source>
</evidence>
<feature type="compositionally biased region" description="Polar residues" evidence="4">
    <location>
        <begin position="1058"/>
        <end position="1079"/>
    </location>
</feature>
<feature type="compositionally biased region" description="Basic and acidic residues" evidence="4">
    <location>
        <begin position="762"/>
        <end position="772"/>
    </location>
</feature>
<dbReference type="AlphaFoldDB" id="A0A022Q4Z6"/>
<feature type="region of interest" description="Disordered" evidence="4">
    <location>
        <begin position="1180"/>
        <end position="1264"/>
    </location>
</feature>
<protein>
    <recommendedName>
        <fullName evidence="7">Myb-like domain-containing protein</fullName>
    </recommendedName>
</protein>